<evidence type="ECO:0000313" key="3">
    <source>
        <dbReference type="Proteomes" id="UP000230750"/>
    </source>
</evidence>
<keyword evidence="1" id="KW-0472">Membrane</keyword>
<feature type="non-terminal residue" evidence="2">
    <location>
        <position position="1"/>
    </location>
</feature>
<keyword evidence="1" id="KW-1133">Transmembrane helix</keyword>
<gene>
    <name evidence="2" type="ORF">BSL78_11530</name>
</gene>
<comment type="caution">
    <text evidence="2">The sequence shown here is derived from an EMBL/GenBank/DDBJ whole genome shotgun (WGS) entry which is preliminary data.</text>
</comment>
<dbReference type="EMBL" id="MRZV01000365">
    <property type="protein sequence ID" value="PIK51568.1"/>
    <property type="molecule type" value="Genomic_DNA"/>
</dbReference>
<dbReference type="OrthoDB" id="120976at2759"/>
<organism evidence="2 3">
    <name type="scientific">Stichopus japonicus</name>
    <name type="common">Sea cucumber</name>
    <dbReference type="NCBI Taxonomy" id="307972"/>
    <lineage>
        <taxon>Eukaryota</taxon>
        <taxon>Metazoa</taxon>
        <taxon>Echinodermata</taxon>
        <taxon>Eleutherozoa</taxon>
        <taxon>Echinozoa</taxon>
        <taxon>Holothuroidea</taxon>
        <taxon>Aspidochirotacea</taxon>
        <taxon>Aspidochirotida</taxon>
        <taxon>Stichopodidae</taxon>
        <taxon>Apostichopus</taxon>
    </lineage>
</organism>
<feature type="transmembrane region" description="Helical" evidence="1">
    <location>
        <begin position="96"/>
        <end position="118"/>
    </location>
</feature>
<dbReference type="AlphaFoldDB" id="A0A2G8KU84"/>
<sequence length="213" mass="24486">SVLPKRQEQNVLFRKLKVTNKGKTFDIVLTATYELHGTSDGRFTIECGTHTNEDTPLDWSKKFDMILISDPDVYTKGVINTEQPTSTNSVKYQRPFITVLVGLGSTILLIMLLFIVIYRVKKRQKQNEVTESQNEEMEYMIPQNLSDEELSAKKSVFLQELRVHYEQLCQTICPIPFMKENLFSVNDLYVEGAIEISTTGTRGRKVWKTEVVP</sequence>
<name>A0A2G8KU84_STIJA</name>
<evidence type="ECO:0000256" key="1">
    <source>
        <dbReference type="SAM" id="Phobius"/>
    </source>
</evidence>
<accession>A0A2G8KU84</accession>
<evidence type="ECO:0000313" key="2">
    <source>
        <dbReference type="EMBL" id="PIK51568.1"/>
    </source>
</evidence>
<keyword evidence="1" id="KW-0812">Transmembrane</keyword>
<reference evidence="2 3" key="1">
    <citation type="journal article" date="2017" name="PLoS Biol.">
        <title>The sea cucumber genome provides insights into morphological evolution and visceral regeneration.</title>
        <authorList>
            <person name="Zhang X."/>
            <person name="Sun L."/>
            <person name="Yuan J."/>
            <person name="Sun Y."/>
            <person name="Gao Y."/>
            <person name="Zhang L."/>
            <person name="Li S."/>
            <person name="Dai H."/>
            <person name="Hamel J.F."/>
            <person name="Liu C."/>
            <person name="Yu Y."/>
            <person name="Liu S."/>
            <person name="Lin W."/>
            <person name="Guo K."/>
            <person name="Jin S."/>
            <person name="Xu P."/>
            <person name="Storey K.B."/>
            <person name="Huan P."/>
            <person name="Zhang T."/>
            <person name="Zhou Y."/>
            <person name="Zhang J."/>
            <person name="Lin C."/>
            <person name="Li X."/>
            <person name="Xing L."/>
            <person name="Huo D."/>
            <person name="Sun M."/>
            <person name="Wang L."/>
            <person name="Mercier A."/>
            <person name="Li F."/>
            <person name="Yang H."/>
            <person name="Xiang J."/>
        </authorList>
    </citation>
    <scope>NUCLEOTIDE SEQUENCE [LARGE SCALE GENOMIC DNA]</scope>
    <source>
        <strain evidence="2">Shaxun</strain>
        <tissue evidence="2">Muscle</tissue>
    </source>
</reference>
<protein>
    <submittedName>
        <fullName evidence="2">Uncharacterized protein</fullName>
    </submittedName>
</protein>
<dbReference type="Proteomes" id="UP000230750">
    <property type="component" value="Unassembled WGS sequence"/>
</dbReference>
<keyword evidence="3" id="KW-1185">Reference proteome</keyword>
<proteinExistence type="predicted"/>